<proteinExistence type="inferred from homology"/>
<feature type="compositionally biased region" description="Pro residues" evidence="10">
    <location>
        <begin position="146"/>
        <end position="168"/>
    </location>
</feature>
<dbReference type="Gene3D" id="3.30.1150.10">
    <property type="match status" value="1"/>
</dbReference>
<dbReference type="EMBL" id="CP053708">
    <property type="protein sequence ID" value="QKE89607.1"/>
    <property type="molecule type" value="Genomic_DNA"/>
</dbReference>
<name>A0A6M8HMQ4_9PROT</name>
<evidence type="ECO:0000256" key="1">
    <source>
        <dbReference type="ARBA" id="ARBA00004383"/>
    </source>
</evidence>
<dbReference type="PROSITE" id="PS52015">
    <property type="entry name" value="TONB_CTD"/>
    <property type="match status" value="1"/>
</dbReference>
<comment type="similarity">
    <text evidence="2">Belongs to the TonB family.</text>
</comment>
<keyword evidence="8 11" id="KW-1133">Transmembrane helix</keyword>
<evidence type="ECO:0000256" key="5">
    <source>
        <dbReference type="ARBA" id="ARBA00022519"/>
    </source>
</evidence>
<sequence>MTRGPSRNGPGVSDPVMRLAPLPPASIGMGNTPPVLAPALPTRLAPIPSRRTTQPAVRVPAQARVRLFVPSRAWGGRRRRELLFAAAGLAVLFHVLLTVAILEAPHLWPAPATPLAAPPPSASDPPTIEMLMDKNRYAGGSQATPPASPTPPAPVAPPSPPKPQPPAAPDLASSTLASREQVTVPPASHDPTTTRPPSPTPPAPEAAAQPSQPQVNLDQADGLGYGMQDDPRIIPASPDDSHANRMPPYPPAAGRRGEEGSVQMLIRIAADGSVTSVEVATSSGYQTLDRTARDAVVHWHFRPAVQDGVAVPTQMMQVFNFRIDRKHP</sequence>
<dbReference type="AlphaFoldDB" id="A0A6M8HMQ4"/>
<dbReference type="RefSeq" id="WP_171834596.1">
    <property type="nucleotide sequence ID" value="NZ_CP053708.1"/>
</dbReference>
<keyword evidence="9 11" id="KW-0472">Membrane</keyword>
<keyword evidence="7" id="KW-0653">Protein transport</keyword>
<evidence type="ECO:0000313" key="14">
    <source>
        <dbReference type="Proteomes" id="UP000500767"/>
    </source>
</evidence>
<feature type="domain" description="TonB C-terminal" evidence="12">
    <location>
        <begin position="234"/>
        <end position="328"/>
    </location>
</feature>
<organism evidence="13 14">
    <name type="scientific">Lichenicola cladoniae</name>
    <dbReference type="NCBI Taxonomy" id="1484109"/>
    <lineage>
        <taxon>Bacteria</taxon>
        <taxon>Pseudomonadati</taxon>
        <taxon>Pseudomonadota</taxon>
        <taxon>Alphaproteobacteria</taxon>
        <taxon>Acetobacterales</taxon>
        <taxon>Acetobacteraceae</taxon>
        <taxon>Lichenicola</taxon>
    </lineage>
</organism>
<evidence type="ECO:0000256" key="11">
    <source>
        <dbReference type="SAM" id="Phobius"/>
    </source>
</evidence>
<feature type="transmembrane region" description="Helical" evidence="11">
    <location>
        <begin position="82"/>
        <end position="102"/>
    </location>
</feature>
<feature type="compositionally biased region" description="Pro residues" evidence="10">
    <location>
        <begin position="194"/>
        <end position="204"/>
    </location>
</feature>
<evidence type="ECO:0000256" key="8">
    <source>
        <dbReference type="ARBA" id="ARBA00022989"/>
    </source>
</evidence>
<dbReference type="SUPFAM" id="SSF74653">
    <property type="entry name" value="TolA/TonB C-terminal domain"/>
    <property type="match status" value="1"/>
</dbReference>
<evidence type="ECO:0000256" key="4">
    <source>
        <dbReference type="ARBA" id="ARBA00022475"/>
    </source>
</evidence>
<evidence type="ECO:0000256" key="3">
    <source>
        <dbReference type="ARBA" id="ARBA00022448"/>
    </source>
</evidence>
<dbReference type="Proteomes" id="UP000500767">
    <property type="component" value="Chromosome"/>
</dbReference>
<evidence type="ECO:0000259" key="12">
    <source>
        <dbReference type="PROSITE" id="PS52015"/>
    </source>
</evidence>
<dbReference type="GO" id="GO:0015031">
    <property type="term" value="P:protein transport"/>
    <property type="evidence" value="ECO:0007669"/>
    <property type="project" value="UniProtKB-KW"/>
</dbReference>
<keyword evidence="3" id="KW-0813">Transport</keyword>
<feature type="compositionally biased region" description="Polar residues" evidence="10">
    <location>
        <begin position="172"/>
        <end position="181"/>
    </location>
</feature>
<evidence type="ECO:0000256" key="6">
    <source>
        <dbReference type="ARBA" id="ARBA00022692"/>
    </source>
</evidence>
<evidence type="ECO:0000313" key="13">
    <source>
        <dbReference type="EMBL" id="QKE89607.1"/>
    </source>
</evidence>
<gene>
    <name evidence="13" type="ORF">HN018_05700</name>
</gene>
<feature type="region of interest" description="Disordered" evidence="10">
    <location>
        <begin position="137"/>
        <end position="256"/>
    </location>
</feature>
<accession>A0A6M8HMQ4</accession>
<evidence type="ECO:0000256" key="7">
    <source>
        <dbReference type="ARBA" id="ARBA00022927"/>
    </source>
</evidence>
<reference evidence="13 14" key="1">
    <citation type="journal article" date="2014" name="World J. Microbiol. Biotechnol.">
        <title>Biodiversity and physiological characteristics of Antarctic and Arctic lichens-associated bacteria.</title>
        <authorList>
            <person name="Lee Y.M."/>
            <person name="Kim E.H."/>
            <person name="Lee H.K."/>
            <person name="Hong S.G."/>
        </authorList>
    </citation>
    <scope>NUCLEOTIDE SEQUENCE [LARGE SCALE GENOMIC DNA]</scope>
    <source>
        <strain evidence="13 14">PAMC 26569</strain>
    </source>
</reference>
<dbReference type="PANTHER" id="PTHR33446">
    <property type="entry name" value="PROTEIN TONB-RELATED"/>
    <property type="match status" value="1"/>
</dbReference>
<keyword evidence="5" id="KW-0997">Cell inner membrane</keyword>
<feature type="compositionally biased region" description="Low complexity" evidence="10">
    <location>
        <begin position="205"/>
        <end position="214"/>
    </location>
</feature>
<comment type="subcellular location">
    <subcellularLocation>
        <location evidence="1">Cell inner membrane</location>
        <topology evidence="1">Single-pass membrane protein</topology>
        <orientation evidence="1">Periplasmic side</orientation>
    </subcellularLocation>
</comment>
<dbReference type="InterPro" id="IPR006260">
    <property type="entry name" value="TonB/TolA_C"/>
</dbReference>
<keyword evidence="14" id="KW-1185">Reference proteome</keyword>
<dbReference type="InterPro" id="IPR051045">
    <property type="entry name" value="TonB-dependent_transducer"/>
</dbReference>
<evidence type="ECO:0000256" key="10">
    <source>
        <dbReference type="SAM" id="MobiDB-lite"/>
    </source>
</evidence>
<dbReference type="PRINTS" id="PR01217">
    <property type="entry name" value="PRICHEXTENSN"/>
</dbReference>
<protein>
    <submittedName>
        <fullName evidence="13">Energy transducer TonB</fullName>
    </submittedName>
</protein>
<keyword evidence="6 11" id="KW-0812">Transmembrane</keyword>
<keyword evidence="4" id="KW-1003">Cell membrane</keyword>
<dbReference type="InterPro" id="IPR037682">
    <property type="entry name" value="TonB_C"/>
</dbReference>
<dbReference type="GO" id="GO:0055085">
    <property type="term" value="P:transmembrane transport"/>
    <property type="evidence" value="ECO:0007669"/>
    <property type="project" value="InterPro"/>
</dbReference>
<dbReference type="GO" id="GO:0005886">
    <property type="term" value="C:plasma membrane"/>
    <property type="evidence" value="ECO:0007669"/>
    <property type="project" value="UniProtKB-SubCell"/>
</dbReference>
<dbReference type="Pfam" id="PF03544">
    <property type="entry name" value="TonB_C"/>
    <property type="match status" value="1"/>
</dbReference>
<evidence type="ECO:0000256" key="2">
    <source>
        <dbReference type="ARBA" id="ARBA00006555"/>
    </source>
</evidence>
<dbReference type="KEGG" id="lck:HN018_05700"/>
<dbReference type="NCBIfam" id="TIGR01352">
    <property type="entry name" value="tonB_Cterm"/>
    <property type="match status" value="1"/>
</dbReference>
<evidence type="ECO:0000256" key="9">
    <source>
        <dbReference type="ARBA" id="ARBA00023136"/>
    </source>
</evidence>